<reference evidence="3 4" key="1">
    <citation type="journal article" date="2011" name="J. Bacteriol.">
        <title>Genome sequence of 'Pedosphaera parvula' Ellin514, an aerobic Verrucomicrobial isolate from pasture soil.</title>
        <authorList>
            <person name="Kant R."/>
            <person name="van Passel M.W."/>
            <person name="Sangwan P."/>
            <person name="Palva A."/>
            <person name="Lucas S."/>
            <person name="Copeland A."/>
            <person name="Lapidus A."/>
            <person name="Glavina Del Rio T."/>
            <person name="Dalin E."/>
            <person name="Tice H."/>
            <person name="Bruce D."/>
            <person name="Goodwin L."/>
            <person name="Pitluck S."/>
            <person name="Chertkov O."/>
            <person name="Larimer F.W."/>
            <person name="Land M.L."/>
            <person name="Hauser L."/>
            <person name="Brettin T.S."/>
            <person name="Detter J.C."/>
            <person name="Han S."/>
            <person name="de Vos W.M."/>
            <person name="Janssen P.H."/>
            <person name="Smidt H."/>
        </authorList>
    </citation>
    <scope>NUCLEOTIDE SEQUENCE [LARGE SCALE GENOMIC DNA]</scope>
    <source>
        <strain evidence="3 4">Ellin514</strain>
    </source>
</reference>
<evidence type="ECO:0000313" key="4">
    <source>
        <dbReference type="Proteomes" id="UP000003688"/>
    </source>
</evidence>
<evidence type="ECO:0000256" key="1">
    <source>
        <dbReference type="ARBA" id="ARBA00007734"/>
    </source>
</evidence>
<dbReference type="PANTHER" id="PTHR37423:SF2">
    <property type="entry name" value="MEMBRANE-BOUND LYTIC MUREIN TRANSGLYCOSYLASE C"/>
    <property type="match status" value="1"/>
</dbReference>
<gene>
    <name evidence="3" type="ORF">Cflav_PD2089</name>
</gene>
<protein>
    <submittedName>
        <fullName evidence="3">Lytic transglycosylase catalytic</fullName>
    </submittedName>
</protein>
<dbReference type="Gene3D" id="1.10.530.10">
    <property type="match status" value="1"/>
</dbReference>
<dbReference type="InterPro" id="IPR008258">
    <property type="entry name" value="Transglycosylase_SLT_dom_1"/>
</dbReference>
<dbReference type="Proteomes" id="UP000003688">
    <property type="component" value="Unassembled WGS sequence"/>
</dbReference>
<dbReference type="STRING" id="320771.Cflav_PD2089"/>
<sequence>MLLGGLIGFWRWFNWREHSQDGPIFSAAAHYGVDPALVKAVVWRESCFNPGLTGRAGEIGLMQIIPKAAGKDWTDAEHLGNLNPEHLFDPVTNTLAGTWYLQKLLKRYARTDNPLPYALADYNAGRSNVLKWGHGAAATNSQAFIEQIGFPSTKNYVKSVTQRYEHYRSGFSSK</sequence>
<organism evidence="3 4">
    <name type="scientific">Pedosphaera parvula (strain Ellin514)</name>
    <dbReference type="NCBI Taxonomy" id="320771"/>
    <lineage>
        <taxon>Bacteria</taxon>
        <taxon>Pseudomonadati</taxon>
        <taxon>Verrucomicrobiota</taxon>
        <taxon>Pedosphaerae</taxon>
        <taxon>Pedosphaerales</taxon>
        <taxon>Pedosphaeraceae</taxon>
        <taxon>Pedosphaera</taxon>
    </lineage>
</organism>
<dbReference type="PANTHER" id="PTHR37423">
    <property type="entry name" value="SOLUBLE LYTIC MUREIN TRANSGLYCOSYLASE-RELATED"/>
    <property type="match status" value="1"/>
</dbReference>
<dbReference type="EMBL" id="ABOX02000030">
    <property type="protein sequence ID" value="EEF59238.1"/>
    <property type="molecule type" value="Genomic_DNA"/>
</dbReference>
<evidence type="ECO:0000259" key="2">
    <source>
        <dbReference type="Pfam" id="PF01464"/>
    </source>
</evidence>
<dbReference type="CDD" id="cd16896">
    <property type="entry name" value="LT_Slt70-like"/>
    <property type="match status" value="1"/>
</dbReference>
<dbReference type="Pfam" id="PF01464">
    <property type="entry name" value="SLT"/>
    <property type="match status" value="1"/>
</dbReference>
<comment type="similarity">
    <text evidence="1">Belongs to the transglycosylase Slt family.</text>
</comment>
<name>B9XLJ0_PEDPL</name>
<dbReference type="SUPFAM" id="SSF53955">
    <property type="entry name" value="Lysozyme-like"/>
    <property type="match status" value="1"/>
</dbReference>
<comment type="caution">
    <text evidence="3">The sequence shown here is derived from an EMBL/GenBank/DDBJ whole genome shotgun (WGS) entry which is preliminary data.</text>
</comment>
<accession>B9XLJ0</accession>
<evidence type="ECO:0000313" key="3">
    <source>
        <dbReference type="EMBL" id="EEF59238.1"/>
    </source>
</evidence>
<dbReference type="AlphaFoldDB" id="B9XLJ0"/>
<dbReference type="InterPro" id="IPR023346">
    <property type="entry name" value="Lysozyme-like_dom_sf"/>
</dbReference>
<feature type="domain" description="Transglycosylase SLT" evidence="2">
    <location>
        <begin position="24"/>
        <end position="143"/>
    </location>
</feature>
<proteinExistence type="inferred from homology"/>
<keyword evidence="4" id="KW-1185">Reference proteome</keyword>